<comment type="caution">
    <text evidence="1">The sequence shown here is derived from an EMBL/GenBank/DDBJ whole genome shotgun (WGS) entry which is preliminary data.</text>
</comment>
<keyword evidence="2" id="KW-1185">Reference proteome</keyword>
<name>A0A483CQY9_9EURY</name>
<organism evidence="1 2">
    <name type="scientific">Methanofollis fontis</name>
    <dbReference type="NCBI Taxonomy" id="2052832"/>
    <lineage>
        <taxon>Archaea</taxon>
        <taxon>Methanobacteriati</taxon>
        <taxon>Methanobacteriota</taxon>
        <taxon>Stenosarchaea group</taxon>
        <taxon>Methanomicrobia</taxon>
        <taxon>Methanomicrobiales</taxon>
        <taxon>Methanomicrobiaceae</taxon>
        <taxon>Methanofollis</taxon>
    </lineage>
</organism>
<dbReference type="Proteomes" id="UP000292580">
    <property type="component" value="Unassembled WGS sequence"/>
</dbReference>
<evidence type="ECO:0000313" key="2">
    <source>
        <dbReference type="Proteomes" id="UP000292580"/>
    </source>
</evidence>
<evidence type="ECO:0000313" key="1">
    <source>
        <dbReference type="EMBL" id="TAJ44591.1"/>
    </source>
</evidence>
<dbReference type="EMBL" id="PGCL01000002">
    <property type="protein sequence ID" value="TAJ44591.1"/>
    <property type="molecule type" value="Genomic_DNA"/>
</dbReference>
<gene>
    <name evidence="1" type="ORF">CUJ86_04595</name>
</gene>
<dbReference type="AlphaFoldDB" id="A0A483CQY9"/>
<dbReference type="OrthoDB" id="118141at2157"/>
<reference evidence="1 2" key="1">
    <citation type="submission" date="2017-11" db="EMBL/GenBank/DDBJ databases">
        <title>Isolation and Characterization of Methanofollis Species from Methane Seep Offshore SW Taiwan.</title>
        <authorList>
            <person name="Teng N.-H."/>
            <person name="Lai M.-C."/>
            <person name="Chen S.-C."/>
        </authorList>
    </citation>
    <scope>NUCLEOTIDE SEQUENCE [LARGE SCALE GENOMIC DNA]</scope>
    <source>
        <strain evidence="1 2">FWC-SCC2</strain>
    </source>
</reference>
<sequence>MERLHLLILAVGVVIGGALAITVDVFMGVSVAIIFGTIAMSLHIMNDTKNLPDISCRLTEDAKAVQLKNSGNAPAEGIHVALVPLNIEFDVPVLGVEEEYTHALPEMVERVKVVITYRNTEGGGFNRTLKLSSMDDDDPLKPAFPMFSWK</sequence>
<accession>A0A483CQY9</accession>
<proteinExistence type="predicted"/>
<protein>
    <submittedName>
        <fullName evidence="1">Uncharacterized protein</fullName>
    </submittedName>
</protein>
<dbReference type="RefSeq" id="WP_130646386.1">
    <property type="nucleotide sequence ID" value="NZ_PGCL01000002.1"/>
</dbReference>